<evidence type="ECO:0000256" key="10">
    <source>
        <dbReference type="SAM" id="SignalP"/>
    </source>
</evidence>
<dbReference type="Pfam" id="PF00507">
    <property type="entry name" value="Oxidored_q4"/>
    <property type="match status" value="1"/>
</dbReference>
<comment type="function">
    <text evidence="9">Core subunit of the mitochondrial membrane respiratory chain NADH dehydrogenase (Complex I) which catalyzes electron transfer from NADH through the respiratory chain, using ubiquinone as an electron acceptor. Essential for the catalytic activity of complex I.</text>
</comment>
<feature type="transmembrane region" description="Helical" evidence="9">
    <location>
        <begin position="86"/>
        <end position="106"/>
    </location>
</feature>
<geneLocation type="mitochondrion" evidence="11"/>
<evidence type="ECO:0000256" key="1">
    <source>
        <dbReference type="ARBA" id="ARBA00004370"/>
    </source>
</evidence>
<dbReference type="GO" id="GO:0030964">
    <property type="term" value="C:NADH dehydrogenase complex"/>
    <property type="evidence" value="ECO:0007669"/>
    <property type="project" value="TreeGrafter"/>
</dbReference>
<evidence type="ECO:0000313" key="11">
    <source>
        <dbReference type="EMBL" id="AZH07863.1"/>
    </source>
</evidence>
<feature type="chain" id="PRO_5019146293" description="NADH-ubiquinone oxidoreductase chain 3" evidence="10">
    <location>
        <begin position="24"/>
        <end position="116"/>
    </location>
</feature>
<dbReference type="EC" id="7.1.1.2" evidence="9"/>
<keyword evidence="9" id="KW-0249">Electron transport</keyword>
<evidence type="ECO:0000256" key="9">
    <source>
        <dbReference type="RuleBase" id="RU003640"/>
    </source>
</evidence>
<organism evidence="11">
    <name type="scientific">Lepinotus reticulatus</name>
    <dbReference type="NCBI Taxonomy" id="209981"/>
    <lineage>
        <taxon>Eukaryota</taxon>
        <taxon>Metazoa</taxon>
        <taxon>Ecdysozoa</taxon>
        <taxon>Arthropoda</taxon>
        <taxon>Hexapoda</taxon>
        <taxon>Insecta</taxon>
        <taxon>Pterygota</taxon>
        <taxon>Neoptera</taxon>
        <taxon>Paraneoptera</taxon>
        <taxon>Psocodea</taxon>
        <taxon>Trogiomorpha</taxon>
        <taxon>Atropetae</taxon>
        <taxon>Trogiidae</taxon>
        <taxon>Lepinotus</taxon>
    </lineage>
</organism>
<dbReference type="GO" id="GO:0008137">
    <property type="term" value="F:NADH dehydrogenase (ubiquinone) activity"/>
    <property type="evidence" value="ECO:0007669"/>
    <property type="project" value="UniProtKB-UniRule"/>
</dbReference>
<accession>A0A3S8IEB8</accession>
<keyword evidence="10" id="KW-0732">Signal</keyword>
<dbReference type="AlphaFoldDB" id="A0A3S8IEB8"/>
<comment type="catalytic activity">
    <reaction evidence="8 9">
        <text>a ubiquinone + NADH + 5 H(+)(in) = a ubiquinol + NAD(+) + 4 H(+)(out)</text>
        <dbReference type="Rhea" id="RHEA:29091"/>
        <dbReference type="Rhea" id="RHEA-COMP:9565"/>
        <dbReference type="Rhea" id="RHEA-COMP:9566"/>
        <dbReference type="ChEBI" id="CHEBI:15378"/>
        <dbReference type="ChEBI" id="CHEBI:16389"/>
        <dbReference type="ChEBI" id="CHEBI:17976"/>
        <dbReference type="ChEBI" id="CHEBI:57540"/>
        <dbReference type="ChEBI" id="CHEBI:57945"/>
        <dbReference type="EC" id="7.1.1.2"/>
    </reaction>
</comment>
<dbReference type="PANTHER" id="PTHR11058">
    <property type="entry name" value="NADH-UBIQUINONE OXIDOREDUCTASE CHAIN 3"/>
    <property type="match status" value="1"/>
</dbReference>
<dbReference type="InterPro" id="IPR000440">
    <property type="entry name" value="NADH_UbQ/plastoQ_OxRdtase_su3"/>
</dbReference>
<proteinExistence type="inferred from homology"/>
<dbReference type="EMBL" id="MH046894">
    <property type="protein sequence ID" value="AZH07863.1"/>
    <property type="molecule type" value="Genomic_DNA"/>
</dbReference>
<keyword evidence="5 9" id="KW-0812">Transmembrane</keyword>
<dbReference type="Gene3D" id="1.20.58.1610">
    <property type="entry name" value="NADH:ubiquinone/plastoquinone oxidoreductase, chain 3"/>
    <property type="match status" value="1"/>
</dbReference>
<keyword evidence="9" id="KW-0520">NAD</keyword>
<evidence type="ECO:0000256" key="3">
    <source>
        <dbReference type="ARBA" id="ARBA00021007"/>
    </source>
</evidence>
<evidence type="ECO:0000256" key="8">
    <source>
        <dbReference type="ARBA" id="ARBA00049551"/>
    </source>
</evidence>
<dbReference type="InterPro" id="IPR038430">
    <property type="entry name" value="NDAH_ubi_oxred_su3_sf"/>
</dbReference>
<keyword evidence="9" id="KW-1278">Translocase</keyword>
<evidence type="ECO:0000256" key="6">
    <source>
        <dbReference type="ARBA" id="ARBA00022989"/>
    </source>
</evidence>
<comment type="subcellular location">
    <subcellularLocation>
        <location evidence="1">Membrane</location>
    </subcellularLocation>
    <subcellularLocation>
        <location evidence="9">Mitochondrion membrane</location>
        <topology evidence="9">Multi-pass membrane protein</topology>
    </subcellularLocation>
</comment>
<keyword evidence="4 9" id="KW-0813">Transport</keyword>
<gene>
    <name evidence="11" type="primary">nad3</name>
</gene>
<evidence type="ECO:0000256" key="7">
    <source>
        <dbReference type="ARBA" id="ARBA00023136"/>
    </source>
</evidence>
<name>A0A3S8IEB8_9NEOP</name>
<evidence type="ECO:0000256" key="5">
    <source>
        <dbReference type="ARBA" id="ARBA00022692"/>
    </source>
</evidence>
<evidence type="ECO:0000256" key="2">
    <source>
        <dbReference type="ARBA" id="ARBA00008472"/>
    </source>
</evidence>
<keyword evidence="9" id="KW-0830">Ubiquinone</keyword>
<comment type="similarity">
    <text evidence="2 9">Belongs to the complex I subunit 3 family.</text>
</comment>
<keyword evidence="7 9" id="KW-0472">Membrane</keyword>
<evidence type="ECO:0000256" key="4">
    <source>
        <dbReference type="ARBA" id="ARBA00022448"/>
    </source>
</evidence>
<feature type="transmembrane region" description="Helical" evidence="9">
    <location>
        <begin position="57"/>
        <end position="79"/>
    </location>
</feature>
<reference evidence="11" key="1">
    <citation type="journal article" date="2018" name="Int. J. Biol. Macromol.">
        <title>The mitochondrial genomes of the barklice, Lepinotus reticulatus and Dorypteryx domestica (Psocodea: Trogiomorpha): Insight into phylogeny of the order Psocodea.</title>
        <authorList>
            <person name="Feng S."/>
            <person name="Stejskal V."/>
            <person name="Wang Y."/>
            <person name="Li Z."/>
        </authorList>
    </citation>
    <scope>NUCLEOTIDE SEQUENCE</scope>
</reference>
<dbReference type="GO" id="GO:0031966">
    <property type="term" value="C:mitochondrial membrane"/>
    <property type="evidence" value="ECO:0007669"/>
    <property type="project" value="UniProtKB-SubCell"/>
</dbReference>
<keyword evidence="9" id="KW-0679">Respiratory chain</keyword>
<sequence length="116" mass="13412">MLTLLLLMLFSLILAMILNTASSILSFKSLEDQDKLSPFECGFDPLKNTRMPFSLRFFLITIIFLIFDVEITLILPLISNFSTSNLNLWIMISLPFLMILIIGIIHEWNQGMLNWN</sequence>
<keyword evidence="9 11" id="KW-0496">Mitochondrion</keyword>
<protein>
    <recommendedName>
        <fullName evidence="3 9">NADH-ubiquinone oxidoreductase chain 3</fullName>
        <ecNumber evidence="9">7.1.1.2</ecNumber>
    </recommendedName>
</protein>
<keyword evidence="6 9" id="KW-1133">Transmembrane helix</keyword>
<dbReference type="PANTHER" id="PTHR11058:SF9">
    <property type="entry name" value="NADH-UBIQUINONE OXIDOREDUCTASE CHAIN 3"/>
    <property type="match status" value="1"/>
</dbReference>
<feature type="signal peptide" evidence="10">
    <location>
        <begin position="1"/>
        <end position="23"/>
    </location>
</feature>